<evidence type="ECO:0000256" key="1">
    <source>
        <dbReference type="ARBA" id="ARBA00004240"/>
    </source>
</evidence>
<feature type="region of interest" description="Disordered" evidence="7">
    <location>
        <begin position="1044"/>
        <end position="1065"/>
    </location>
</feature>
<keyword evidence="6" id="KW-0333">Golgi apparatus</keyword>
<dbReference type="GO" id="GO:0007030">
    <property type="term" value="P:Golgi organization"/>
    <property type="evidence" value="ECO:0007669"/>
    <property type="project" value="TreeGrafter"/>
</dbReference>
<evidence type="ECO:0000259" key="9">
    <source>
        <dbReference type="Pfam" id="PF12932"/>
    </source>
</evidence>
<keyword evidence="4 6" id="KW-0256">Endoplasmic reticulum</keyword>
<evidence type="ECO:0000259" key="8">
    <source>
        <dbReference type="Pfam" id="PF12931"/>
    </source>
</evidence>
<dbReference type="GO" id="GO:0012507">
    <property type="term" value="C:ER to Golgi transport vesicle membrane"/>
    <property type="evidence" value="ECO:0007669"/>
    <property type="project" value="TreeGrafter"/>
</dbReference>
<dbReference type="InterPro" id="IPR024298">
    <property type="entry name" value="Sec16_Sec23-bd"/>
</dbReference>
<keyword evidence="3 6" id="KW-0813">Transport</keyword>
<feature type="region of interest" description="Disordered" evidence="7">
    <location>
        <begin position="91"/>
        <end position="118"/>
    </location>
</feature>
<evidence type="ECO:0000256" key="3">
    <source>
        <dbReference type="ARBA" id="ARBA00022448"/>
    </source>
</evidence>
<sequence length="1065" mass="118966">MYCKTDFRKTADKLNVAHSSSTNAEQSDCTSGYFSAETESERKNVRNCYKKFKENFSETIRRLNQYRTDTPPSKCKPSSGCAETLRRNDFNRTMMRPPGTRGRLSNSDMPCSKSGEGGDRESPLYFTYDSVPAMYGEEFVDAARSKLESSNLEHAASEGRAWQGNFPSARDSPTVAEEIYYLGAVHLDQVRVRSTLADYPPPPEFHLLPPVQKAAYVFYVTVYKRNYNDVSEFHRKFNREYFKYTCSGDSDVTALWKICKSIKDEYFMKMALESRATEDGHCQKPNYQIEEENAMNVQDSLGEICDSQTTHYPILEANQAPLKYRVAHAFVTFGYLGKMVTVNPCSSPFLVQIDDVKTILTDPHDRRLIHIAQIFRGPLIIDETPTHSVLLYIERQIKRISGCRCATDNSLSNEVADCALIWHLLRMLVQQQGRVTGPDLARLLLETKSTSSCGSTEGQHSRKEIRRNSNTGTHIFMASDTGGRECSMKLLLTGHINEAIDNAFKDELYADAMIIARHVLAHDPAKLVEIEERFLCTKRRGDPVVTLVSVARNKPLSYLTSSIVDLGCWREHVAIILANLSNQYALNYVYELGKLLAQRKHNCAADFCLLVIAILTEINSFNPFRENYDAGTSEHLRLIHSEPAYGRFENTQCRYGFSLSDFHATEIFDYAVRLSGDKPYSSLSESLEFQRIRIQYTQLITDFGGFANEAFRYCLEIASSIWGNNQLSVQELTDFCDLADRFKFAACASVDEMSSISSLRAMEQEGKQWQESEIVQSNSVATENACEADSNTQETVLAADNTLTNLLPESFTSQRFVTELDMAEPSGEQAQTQPLLCTGSLTPSRVVSSPLSESDASQQSYSMEDYLDEEYVTPSTSPIILPHQQSMNKSINSSEANSRSSSNQSAEDVSTMQPSTDLSLNYTHKQPHPTSLATGIEQTASHLKAIPSNEMILPDDREPAIVWDPAKGRYVDTDDTEEVTTASPTASPLMLDAQISNFGTSGLAAARKSGGSRYYNPWKKQSSVDDVISPPSVPVPAATLPPHFGFIPTTPDDAGELSAFSEQAP</sequence>
<evidence type="ECO:0000256" key="5">
    <source>
        <dbReference type="ARBA" id="ARBA00022892"/>
    </source>
</evidence>
<evidence type="ECO:0000256" key="4">
    <source>
        <dbReference type="ARBA" id="ARBA00022824"/>
    </source>
</evidence>
<keyword evidence="11" id="KW-1185">Reference proteome</keyword>
<proteinExistence type="inferred from homology"/>
<feature type="domain" description="Sec16 central conserved" evidence="9">
    <location>
        <begin position="328"/>
        <end position="433"/>
    </location>
</feature>
<feature type="region of interest" description="Disordered" evidence="7">
    <location>
        <begin position="889"/>
        <end position="920"/>
    </location>
</feature>
<keyword evidence="6" id="KW-0472">Membrane</keyword>
<comment type="similarity">
    <text evidence="2 6">Belongs to the SEC16 family.</text>
</comment>
<comment type="caution">
    <text evidence="10">The sequence shown here is derived from an EMBL/GenBank/DDBJ whole genome shotgun (WGS) entry which is preliminary data.</text>
</comment>
<reference evidence="10" key="1">
    <citation type="submission" date="2023-07" db="EMBL/GenBank/DDBJ databases">
        <authorList>
            <consortium name="CYATHOMIX"/>
        </authorList>
    </citation>
    <scope>NUCLEOTIDE SEQUENCE</scope>
    <source>
        <strain evidence="10">N/A</strain>
    </source>
</reference>
<dbReference type="GO" id="GO:0015031">
    <property type="term" value="P:protein transport"/>
    <property type="evidence" value="ECO:0007669"/>
    <property type="project" value="UniProtKB-KW"/>
</dbReference>
<evidence type="ECO:0000256" key="7">
    <source>
        <dbReference type="SAM" id="MobiDB-lite"/>
    </source>
</evidence>
<dbReference type="GO" id="GO:0070973">
    <property type="term" value="P:protein localization to endoplasmic reticulum exit site"/>
    <property type="evidence" value="ECO:0007669"/>
    <property type="project" value="TreeGrafter"/>
</dbReference>
<organism evidence="10 11">
    <name type="scientific">Cylicocyclus nassatus</name>
    <name type="common">Nematode worm</name>
    <dbReference type="NCBI Taxonomy" id="53992"/>
    <lineage>
        <taxon>Eukaryota</taxon>
        <taxon>Metazoa</taxon>
        <taxon>Ecdysozoa</taxon>
        <taxon>Nematoda</taxon>
        <taxon>Chromadorea</taxon>
        <taxon>Rhabditida</taxon>
        <taxon>Rhabditina</taxon>
        <taxon>Rhabditomorpha</taxon>
        <taxon>Strongyloidea</taxon>
        <taxon>Strongylidae</taxon>
        <taxon>Cylicocyclus</taxon>
    </lineage>
</organism>
<dbReference type="Pfam" id="PF12932">
    <property type="entry name" value="Sec16"/>
    <property type="match status" value="1"/>
</dbReference>
<evidence type="ECO:0000256" key="2">
    <source>
        <dbReference type="ARBA" id="ARBA00005927"/>
    </source>
</evidence>
<feature type="compositionally biased region" description="Low complexity" evidence="7">
    <location>
        <begin position="890"/>
        <end position="905"/>
    </location>
</feature>
<dbReference type="Proteomes" id="UP001176961">
    <property type="component" value="Unassembled WGS sequence"/>
</dbReference>
<gene>
    <name evidence="10" type="ORF">CYNAS_LOCUS1604</name>
</gene>
<name>A0AA36DLU9_CYLNA</name>
<comment type="subcellular location">
    <subcellularLocation>
        <location evidence="1">Endoplasmic reticulum</location>
    </subcellularLocation>
    <subcellularLocation>
        <location evidence="6">Golgi apparatus membrane</location>
    </subcellularLocation>
</comment>
<evidence type="ECO:0000313" key="10">
    <source>
        <dbReference type="EMBL" id="CAJ0589621.1"/>
    </source>
</evidence>
<evidence type="ECO:0000256" key="6">
    <source>
        <dbReference type="RuleBase" id="RU364101"/>
    </source>
</evidence>
<dbReference type="Gene3D" id="1.25.40.1030">
    <property type="match status" value="1"/>
</dbReference>
<dbReference type="Pfam" id="PF12931">
    <property type="entry name" value="TPR_Sec16"/>
    <property type="match status" value="1"/>
</dbReference>
<dbReference type="PANTHER" id="PTHR13402:SF6">
    <property type="entry name" value="SECRETORY 16, ISOFORM I"/>
    <property type="match status" value="1"/>
</dbReference>
<dbReference type="InterPro" id="IPR024340">
    <property type="entry name" value="Sec16_CCD"/>
</dbReference>
<evidence type="ECO:0000313" key="11">
    <source>
        <dbReference type="Proteomes" id="UP001176961"/>
    </source>
</evidence>
<dbReference type="GO" id="GO:0000139">
    <property type="term" value="C:Golgi membrane"/>
    <property type="evidence" value="ECO:0007669"/>
    <property type="project" value="UniProtKB-SubCell"/>
</dbReference>
<keyword evidence="5 6" id="KW-0931">ER-Golgi transport</keyword>
<protein>
    <recommendedName>
        <fullName evidence="6">Protein transport protein sec16</fullName>
    </recommendedName>
</protein>
<keyword evidence="6" id="KW-0653">Protein transport</keyword>
<dbReference type="AlphaFoldDB" id="A0AA36DLU9"/>
<dbReference type="GO" id="GO:0070971">
    <property type="term" value="C:endoplasmic reticulum exit site"/>
    <property type="evidence" value="ECO:0007669"/>
    <property type="project" value="TreeGrafter"/>
</dbReference>
<dbReference type="PANTHER" id="PTHR13402">
    <property type="entry name" value="RGPR-RELATED"/>
    <property type="match status" value="1"/>
</dbReference>
<feature type="domain" description="Sec16 Sec23-binding" evidence="8">
    <location>
        <begin position="567"/>
        <end position="724"/>
    </location>
</feature>
<accession>A0AA36DLU9</accession>
<dbReference type="EMBL" id="CATQJL010000001">
    <property type="protein sequence ID" value="CAJ0589621.1"/>
    <property type="molecule type" value="Genomic_DNA"/>
</dbReference>
<dbReference type="CDD" id="cd09233">
    <property type="entry name" value="ACE1-Sec16-like"/>
    <property type="match status" value="1"/>
</dbReference>
<feature type="compositionally biased region" description="Polar residues" evidence="7">
    <location>
        <begin position="906"/>
        <end position="920"/>
    </location>
</feature>
<dbReference type="GO" id="GO:0016192">
    <property type="term" value="P:vesicle-mediated transport"/>
    <property type="evidence" value="ECO:0007669"/>
    <property type="project" value="UniProtKB-KW"/>
</dbReference>